<evidence type="ECO:0000256" key="1">
    <source>
        <dbReference type="SAM" id="SignalP"/>
    </source>
</evidence>
<feature type="signal peptide" evidence="1">
    <location>
        <begin position="1"/>
        <end position="23"/>
    </location>
</feature>
<dbReference type="Proteomes" id="UP000596742">
    <property type="component" value="Unassembled WGS sequence"/>
</dbReference>
<keyword evidence="4" id="KW-1185">Reference proteome</keyword>
<dbReference type="AlphaFoldDB" id="A0A8B6HG92"/>
<dbReference type="OrthoDB" id="6128809at2759"/>
<gene>
    <name evidence="3" type="ORF">MGAL_10B085597</name>
</gene>
<evidence type="ECO:0000313" key="3">
    <source>
        <dbReference type="EMBL" id="VDI78971.1"/>
    </source>
</evidence>
<protein>
    <recommendedName>
        <fullName evidence="2">T20D4.11-like domain-containing protein</fullName>
    </recommendedName>
</protein>
<keyword evidence="1" id="KW-0732">Signal</keyword>
<feature type="domain" description="T20D4.11-like" evidence="2">
    <location>
        <begin position="32"/>
        <end position="197"/>
    </location>
</feature>
<accession>A0A8B6HG92</accession>
<name>A0A8B6HG92_MYTGA</name>
<dbReference type="EMBL" id="UYJE01010031">
    <property type="protein sequence ID" value="VDI78971.1"/>
    <property type="molecule type" value="Genomic_DNA"/>
</dbReference>
<proteinExistence type="predicted"/>
<feature type="chain" id="PRO_5033065217" description="T20D4.11-like domain-containing protein" evidence="1">
    <location>
        <begin position="24"/>
        <end position="241"/>
    </location>
</feature>
<dbReference type="Pfam" id="PF01579">
    <property type="entry name" value="DUF19"/>
    <property type="match status" value="1"/>
</dbReference>
<dbReference type="InterPro" id="IPR002542">
    <property type="entry name" value="T20D4.11-like_dom"/>
</dbReference>
<evidence type="ECO:0000259" key="2">
    <source>
        <dbReference type="Pfam" id="PF01579"/>
    </source>
</evidence>
<reference evidence="3" key="1">
    <citation type="submission" date="2018-11" db="EMBL/GenBank/DDBJ databases">
        <authorList>
            <person name="Alioto T."/>
            <person name="Alioto T."/>
        </authorList>
    </citation>
    <scope>NUCLEOTIDE SEQUENCE</scope>
</reference>
<organism evidence="3 4">
    <name type="scientific">Mytilus galloprovincialis</name>
    <name type="common">Mediterranean mussel</name>
    <dbReference type="NCBI Taxonomy" id="29158"/>
    <lineage>
        <taxon>Eukaryota</taxon>
        <taxon>Metazoa</taxon>
        <taxon>Spiralia</taxon>
        <taxon>Lophotrochozoa</taxon>
        <taxon>Mollusca</taxon>
        <taxon>Bivalvia</taxon>
        <taxon>Autobranchia</taxon>
        <taxon>Pteriomorphia</taxon>
        <taxon>Mytilida</taxon>
        <taxon>Mytiloidea</taxon>
        <taxon>Mytilidae</taxon>
        <taxon>Mytilinae</taxon>
        <taxon>Mytilus</taxon>
    </lineage>
</organism>
<evidence type="ECO:0000313" key="4">
    <source>
        <dbReference type="Proteomes" id="UP000596742"/>
    </source>
</evidence>
<comment type="caution">
    <text evidence="3">The sequence shown here is derived from an EMBL/GenBank/DDBJ whole genome shotgun (WGS) entry which is preliminary data.</text>
</comment>
<sequence>MQSLRKIIGWIFLSAIVLSTVNGCDFVGLNLCTWKLSQNVSESKEFTVLPHKRQIESLCSYRGEFKNCYTPKLSKCSDDLMYASTFATTLKTVNFICTSGFSDMVIHDDCWRKPDVQNRSNACYKDHVQNVKSQLEQISMLEDAYTDQVKQEWCKILLGSYQCMQKSVSDSCGQSSVDVVTDMMNTVFEQMNSIMTCQEHDRSEKEFISFWESLIENGAMNTFQDWSMVTVIISLFVILYQ</sequence>